<proteinExistence type="predicted"/>
<accession>A0A151P0Y8</accession>
<reference evidence="1 2" key="1">
    <citation type="journal article" date="2012" name="Genome Biol.">
        <title>Sequencing three crocodilian genomes to illuminate the evolution of archosaurs and amniotes.</title>
        <authorList>
            <person name="St John J.A."/>
            <person name="Braun E.L."/>
            <person name="Isberg S.R."/>
            <person name="Miles L.G."/>
            <person name="Chong A.Y."/>
            <person name="Gongora J."/>
            <person name="Dalzell P."/>
            <person name="Moran C."/>
            <person name="Bed'hom B."/>
            <person name="Abzhanov A."/>
            <person name="Burgess S.C."/>
            <person name="Cooksey A.M."/>
            <person name="Castoe T.A."/>
            <person name="Crawford N.G."/>
            <person name="Densmore L.D."/>
            <person name="Drew J.C."/>
            <person name="Edwards S.V."/>
            <person name="Faircloth B.C."/>
            <person name="Fujita M.K."/>
            <person name="Greenwold M.J."/>
            <person name="Hoffmann F.G."/>
            <person name="Howard J.M."/>
            <person name="Iguchi T."/>
            <person name="Janes D.E."/>
            <person name="Khan S.Y."/>
            <person name="Kohno S."/>
            <person name="de Koning A.J."/>
            <person name="Lance S.L."/>
            <person name="McCarthy F.M."/>
            <person name="McCormack J.E."/>
            <person name="Merchant M.E."/>
            <person name="Peterson D.G."/>
            <person name="Pollock D.D."/>
            <person name="Pourmand N."/>
            <person name="Raney B.J."/>
            <person name="Roessler K.A."/>
            <person name="Sanford J.R."/>
            <person name="Sawyer R.H."/>
            <person name="Schmidt C.J."/>
            <person name="Triplett E.W."/>
            <person name="Tuberville T.D."/>
            <person name="Venegas-Anaya M."/>
            <person name="Howard J.T."/>
            <person name="Jarvis E.D."/>
            <person name="Guillette L.J.Jr."/>
            <person name="Glenn T.C."/>
            <person name="Green R.E."/>
            <person name="Ray D.A."/>
        </authorList>
    </citation>
    <scope>NUCLEOTIDE SEQUENCE [LARGE SCALE GENOMIC DNA]</scope>
    <source>
        <strain evidence="1">KSC_2009_1</strain>
    </source>
</reference>
<organism evidence="1 2">
    <name type="scientific">Alligator mississippiensis</name>
    <name type="common">American alligator</name>
    <dbReference type="NCBI Taxonomy" id="8496"/>
    <lineage>
        <taxon>Eukaryota</taxon>
        <taxon>Metazoa</taxon>
        <taxon>Chordata</taxon>
        <taxon>Craniata</taxon>
        <taxon>Vertebrata</taxon>
        <taxon>Euteleostomi</taxon>
        <taxon>Archelosauria</taxon>
        <taxon>Archosauria</taxon>
        <taxon>Crocodylia</taxon>
        <taxon>Alligatoridae</taxon>
        <taxon>Alligatorinae</taxon>
        <taxon>Alligator</taxon>
    </lineage>
</organism>
<protein>
    <submittedName>
        <fullName evidence="1">Uncharacterized protein</fullName>
    </submittedName>
</protein>
<keyword evidence="2" id="KW-1185">Reference proteome</keyword>
<name>A0A151P0Y8_ALLMI</name>
<dbReference type="AlphaFoldDB" id="A0A151P0Y8"/>
<comment type="caution">
    <text evidence="1">The sequence shown here is derived from an EMBL/GenBank/DDBJ whole genome shotgun (WGS) entry which is preliminary data.</text>
</comment>
<dbReference type="EMBL" id="AKHW03001351">
    <property type="protein sequence ID" value="KYO42771.1"/>
    <property type="molecule type" value="Genomic_DNA"/>
</dbReference>
<evidence type="ECO:0000313" key="2">
    <source>
        <dbReference type="Proteomes" id="UP000050525"/>
    </source>
</evidence>
<sequence>MTVLDGIQWVNQNESNSCFVPESVSKVQPTACSVNTLSSNQAMKLTSCGRIIPQKLSSFLTRVLALKLG</sequence>
<gene>
    <name evidence="1" type="ORF">Y1Q_0016165</name>
</gene>
<evidence type="ECO:0000313" key="1">
    <source>
        <dbReference type="EMBL" id="KYO42771.1"/>
    </source>
</evidence>
<dbReference type="Proteomes" id="UP000050525">
    <property type="component" value="Unassembled WGS sequence"/>
</dbReference>